<keyword evidence="2" id="KW-1185">Reference proteome</keyword>
<protein>
    <submittedName>
        <fullName evidence="1">Uncharacterized protein</fullName>
    </submittedName>
</protein>
<evidence type="ECO:0000313" key="1">
    <source>
        <dbReference type="EMBL" id="KAI3357071.1"/>
    </source>
</evidence>
<organism evidence="1 2">
    <name type="scientific">Scortum barcoo</name>
    <name type="common">barcoo grunter</name>
    <dbReference type="NCBI Taxonomy" id="214431"/>
    <lineage>
        <taxon>Eukaryota</taxon>
        <taxon>Metazoa</taxon>
        <taxon>Chordata</taxon>
        <taxon>Craniata</taxon>
        <taxon>Vertebrata</taxon>
        <taxon>Euteleostomi</taxon>
        <taxon>Actinopterygii</taxon>
        <taxon>Neopterygii</taxon>
        <taxon>Teleostei</taxon>
        <taxon>Neoteleostei</taxon>
        <taxon>Acanthomorphata</taxon>
        <taxon>Eupercaria</taxon>
        <taxon>Centrarchiformes</taxon>
        <taxon>Terapontoidei</taxon>
        <taxon>Terapontidae</taxon>
        <taxon>Scortum</taxon>
    </lineage>
</organism>
<gene>
    <name evidence="1" type="ORF">L3Q82_015458</name>
</gene>
<accession>A0ACB8VN63</accession>
<sequence length="457" mass="51788">MWWSAALWETPQGTVLSPFLFPLYTSDFTYSTDSFHQQNFSDYIAIVGCVSEGNDCEYRKVIMDFVDWCELNHLQVNASKTKEMVIDFSRKPSSEIAPVNIQGLDIERVRTYKYLGVHLNATVVAVTAFLDAFQKVADLATNSRGGTRDIGSALTRMCMRHRSIEAKLKQFSISILHFPSQPEYKRAWQEIKKSSSDTLKLQKQANKALRLTHLQLPNTYVRMLFVDISSASNTVITDKLIAVPLDQRLPHQQASGDDTTIVGLISDNDETHYREEIQHLTQWCSNNNLVLNTSKTKEVIVDYRRSRRTEHAPLLIHGEAVERVNNIKFLGIHITSDLTWSMNTAHLVKKAQQRLFFLRKLKRAGLSPQLLTNFYRATIESILCLSAAVWYGSCTRLKGLSPGGENSTGDCEKSSSRPGLNIRWPDPEEGPTYCHPGNGLFVPLPSGKRYRNTKDNN</sequence>
<dbReference type="EMBL" id="CM041549">
    <property type="protein sequence ID" value="KAI3357071.1"/>
    <property type="molecule type" value="Genomic_DNA"/>
</dbReference>
<dbReference type="Proteomes" id="UP000831701">
    <property type="component" value="Chromosome 19"/>
</dbReference>
<comment type="caution">
    <text evidence="1">The sequence shown here is derived from an EMBL/GenBank/DDBJ whole genome shotgun (WGS) entry which is preliminary data.</text>
</comment>
<evidence type="ECO:0000313" key="2">
    <source>
        <dbReference type="Proteomes" id="UP000831701"/>
    </source>
</evidence>
<reference evidence="1" key="1">
    <citation type="submission" date="2022-04" db="EMBL/GenBank/DDBJ databases">
        <title>Jade perch genome.</title>
        <authorList>
            <person name="Chao B."/>
        </authorList>
    </citation>
    <scope>NUCLEOTIDE SEQUENCE</scope>
    <source>
        <strain evidence="1">CB-2022</strain>
    </source>
</reference>
<name>A0ACB8VN63_9TELE</name>
<proteinExistence type="predicted"/>